<evidence type="ECO:0000313" key="2">
    <source>
        <dbReference type="EMBL" id="MDQ0339193.1"/>
    </source>
</evidence>
<gene>
    <name evidence="2" type="ORF">J2S00_001979</name>
</gene>
<feature type="compositionally biased region" description="Basic and acidic residues" evidence="1">
    <location>
        <begin position="24"/>
        <end position="36"/>
    </location>
</feature>
<feature type="region of interest" description="Disordered" evidence="1">
    <location>
        <begin position="1"/>
        <end position="43"/>
    </location>
</feature>
<dbReference type="RefSeq" id="WP_307338784.1">
    <property type="nucleotide sequence ID" value="NZ_JAUSUQ010000006.1"/>
</dbReference>
<name>A0ABU0CRY5_9BACI</name>
<proteinExistence type="predicted"/>
<dbReference type="Proteomes" id="UP001232445">
    <property type="component" value="Unassembled WGS sequence"/>
</dbReference>
<keyword evidence="3" id="KW-1185">Reference proteome</keyword>
<sequence>MKKGLISTQKYSKKSHLPQAGGKKMGEEKPEEELMGKRKSSPRLSSALNNADIIIMDSQTKIIPKKTLIVLT</sequence>
<evidence type="ECO:0000313" key="3">
    <source>
        <dbReference type="Proteomes" id="UP001232445"/>
    </source>
</evidence>
<organism evidence="2 3">
    <name type="scientific">Caldalkalibacillus uzonensis</name>
    <dbReference type="NCBI Taxonomy" id="353224"/>
    <lineage>
        <taxon>Bacteria</taxon>
        <taxon>Bacillati</taxon>
        <taxon>Bacillota</taxon>
        <taxon>Bacilli</taxon>
        <taxon>Bacillales</taxon>
        <taxon>Bacillaceae</taxon>
        <taxon>Caldalkalibacillus</taxon>
    </lineage>
</organism>
<protein>
    <submittedName>
        <fullName evidence="2">Uncharacterized protein</fullName>
    </submittedName>
</protein>
<feature type="compositionally biased region" description="Polar residues" evidence="1">
    <location>
        <begin position="1"/>
        <end position="10"/>
    </location>
</feature>
<reference evidence="2 3" key="1">
    <citation type="submission" date="2023-07" db="EMBL/GenBank/DDBJ databases">
        <title>Genomic Encyclopedia of Type Strains, Phase IV (KMG-IV): sequencing the most valuable type-strain genomes for metagenomic binning, comparative biology and taxonomic classification.</title>
        <authorList>
            <person name="Goeker M."/>
        </authorList>
    </citation>
    <scope>NUCLEOTIDE SEQUENCE [LARGE SCALE GENOMIC DNA]</scope>
    <source>
        <strain evidence="2 3">DSM 17740</strain>
    </source>
</reference>
<evidence type="ECO:0000256" key="1">
    <source>
        <dbReference type="SAM" id="MobiDB-lite"/>
    </source>
</evidence>
<comment type="caution">
    <text evidence="2">The sequence shown here is derived from an EMBL/GenBank/DDBJ whole genome shotgun (WGS) entry which is preliminary data.</text>
</comment>
<dbReference type="EMBL" id="JAUSUQ010000006">
    <property type="protein sequence ID" value="MDQ0339193.1"/>
    <property type="molecule type" value="Genomic_DNA"/>
</dbReference>
<accession>A0ABU0CRY5</accession>